<evidence type="ECO:0000256" key="7">
    <source>
        <dbReference type="RuleBase" id="RU367076"/>
    </source>
</evidence>
<dbReference type="AlphaFoldDB" id="A0A1Y5HY29"/>
<keyword evidence="6 7" id="KW-0539">Nucleus</keyword>
<proteinExistence type="inferred from homology"/>
<evidence type="ECO:0000313" key="9">
    <source>
        <dbReference type="EMBL" id="OUS42090.1"/>
    </source>
</evidence>
<evidence type="ECO:0000256" key="4">
    <source>
        <dbReference type="ARBA" id="ARBA00022478"/>
    </source>
</evidence>
<evidence type="ECO:0000259" key="8">
    <source>
        <dbReference type="Pfam" id="PF22536"/>
    </source>
</evidence>
<keyword evidence="5 7" id="KW-0804">Transcription</keyword>
<dbReference type="InterPro" id="IPR055207">
    <property type="entry name" value="POLR3C_WHD"/>
</dbReference>
<dbReference type="FunFam" id="1.10.10.10:FF:000420">
    <property type="entry name" value="RNA polymerase III subunit, putative"/>
    <property type="match status" value="1"/>
</dbReference>
<accession>A0A1Y5HY29</accession>
<dbReference type="Pfam" id="PF22536">
    <property type="entry name" value="WHD_POLR3C"/>
    <property type="match status" value="1"/>
</dbReference>
<feature type="domain" description="DNA-directed RNA polymerase III subunit RPC3 winged-helix" evidence="8">
    <location>
        <begin position="139"/>
        <end position="215"/>
    </location>
</feature>
<evidence type="ECO:0000256" key="3">
    <source>
        <dbReference type="ARBA" id="ARBA00016689"/>
    </source>
</evidence>
<evidence type="ECO:0000256" key="5">
    <source>
        <dbReference type="ARBA" id="ARBA00023163"/>
    </source>
</evidence>
<reference evidence="9" key="1">
    <citation type="submission" date="2017-04" db="EMBL/GenBank/DDBJ databases">
        <title>Population genomics of picophytoplankton unveils novel chromosome hypervariability.</title>
        <authorList>
            <consortium name="DOE Joint Genome Institute"/>
            <person name="Blanc-Mathieu R."/>
            <person name="Krasovec M."/>
            <person name="Hebrard M."/>
            <person name="Yau S."/>
            <person name="Desgranges E."/>
            <person name="Martin J."/>
            <person name="Schackwitz W."/>
            <person name="Kuo A."/>
            <person name="Salin G."/>
            <person name="Donnadieu C."/>
            <person name="Desdevises Y."/>
            <person name="Sanchez-Ferandin S."/>
            <person name="Moreau H."/>
            <person name="Rivals E."/>
            <person name="Grigoriev I.V."/>
            <person name="Grimsley N."/>
            <person name="Eyre-Walker A."/>
            <person name="Piganeau G."/>
        </authorList>
    </citation>
    <scope>NUCLEOTIDE SEQUENCE [LARGE SCALE GENOMIC DNA]</scope>
    <source>
        <strain evidence="9">RCC 1115</strain>
    </source>
</reference>
<dbReference type="PANTHER" id="PTHR12949">
    <property type="entry name" value="RNA POLYMERASE III DNA DIRECTED -RELATED"/>
    <property type="match status" value="1"/>
</dbReference>
<sequence length="294" mass="33429">MYNAGLIDFTSAVAMRILDNPTVENPLSAKGIETERLKLKSATLRKDLYEVECLKLASSASPHETRVKTTPLSSHEVPTGRRMKCTTSLTIEEEKMDEDLTCALKVSTSSSVHQILIPTSFKGSVTKPEEADTFQSQLVQTIVKRRFGENACRIFRLLHYKPQLEQKQISELAMIPLKDCREILGKLLKHEYVRMQEVARTTDHAPSRTYYLWKVHLSSVLVRIGRELQAASVNLRARLDHELRRENKRLPTSSGRGSPCKVEADKKRQELSSLVEKLSTCLLRIDELMHVFTP</sequence>
<dbReference type="Proteomes" id="UP000195557">
    <property type="component" value="Unassembled WGS sequence"/>
</dbReference>
<dbReference type="InterPro" id="IPR036388">
    <property type="entry name" value="WH-like_DNA-bd_sf"/>
</dbReference>
<comment type="subcellular location">
    <subcellularLocation>
        <location evidence="1 7">Nucleus</location>
    </subcellularLocation>
</comment>
<dbReference type="Gene3D" id="1.10.10.10">
    <property type="entry name" value="Winged helix-like DNA-binding domain superfamily/Winged helix DNA-binding domain"/>
    <property type="match status" value="1"/>
</dbReference>
<comment type="similarity">
    <text evidence="7">Belongs to the eukaryotic RPC3/POLR3C RNA polymerase subunit family.</text>
</comment>
<dbReference type="InterPro" id="IPR036390">
    <property type="entry name" value="WH_DNA-bd_sf"/>
</dbReference>
<evidence type="ECO:0000256" key="2">
    <source>
        <dbReference type="ARBA" id="ARBA00011206"/>
    </source>
</evidence>
<dbReference type="PANTHER" id="PTHR12949:SF0">
    <property type="entry name" value="DNA-DIRECTED RNA POLYMERASE III SUBUNIT RPC3"/>
    <property type="match status" value="1"/>
</dbReference>
<gene>
    <name evidence="9" type="ORF">BE221DRAFT_142801</name>
</gene>
<dbReference type="EMBL" id="KZ155839">
    <property type="protein sequence ID" value="OUS42090.1"/>
    <property type="molecule type" value="Genomic_DNA"/>
</dbReference>
<keyword evidence="4 7" id="KW-0240">DNA-directed RNA polymerase</keyword>
<dbReference type="GO" id="GO:0005666">
    <property type="term" value="C:RNA polymerase III complex"/>
    <property type="evidence" value="ECO:0007669"/>
    <property type="project" value="UniProtKB-UniRule"/>
</dbReference>
<protein>
    <recommendedName>
        <fullName evidence="3 7">DNA-directed RNA polymerase III subunit RPC3</fullName>
        <shortName evidence="7">RNA polymerase III subunit C3</shortName>
    </recommendedName>
</protein>
<evidence type="ECO:0000256" key="6">
    <source>
        <dbReference type="ARBA" id="ARBA00023242"/>
    </source>
</evidence>
<comment type="subunit">
    <text evidence="2 7">Component of the RNA polymerase III (Pol III) complex consisting of 17 subunits.</text>
</comment>
<name>A0A1Y5HY29_OSTTA</name>
<organism evidence="9">
    <name type="scientific">Ostreococcus tauri</name>
    <name type="common">Marine green alga</name>
    <dbReference type="NCBI Taxonomy" id="70448"/>
    <lineage>
        <taxon>Eukaryota</taxon>
        <taxon>Viridiplantae</taxon>
        <taxon>Chlorophyta</taxon>
        <taxon>Mamiellophyceae</taxon>
        <taxon>Mamiellales</taxon>
        <taxon>Bathycoccaceae</taxon>
        <taxon>Ostreococcus</taxon>
    </lineage>
</organism>
<dbReference type="GO" id="GO:0003697">
    <property type="term" value="F:single-stranded DNA binding"/>
    <property type="evidence" value="ECO:0007669"/>
    <property type="project" value="UniProtKB-UniRule"/>
</dbReference>
<comment type="function">
    <text evidence="7">DNA-dependent RNA polymerase catalyzes the transcription of DNA into RNA using the four ribonucleoside triphosphates as substrates. Specific core component of RNA polymerase III which synthesizes small RNAs, such as 5S rRNA and tRNAs.</text>
</comment>
<evidence type="ECO:0000256" key="1">
    <source>
        <dbReference type="ARBA" id="ARBA00004123"/>
    </source>
</evidence>
<dbReference type="InterPro" id="IPR039748">
    <property type="entry name" value="RPC3"/>
</dbReference>
<dbReference type="SUPFAM" id="SSF46785">
    <property type="entry name" value="Winged helix' DNA-binding domain"/>
    <property type="match status" value="1"/>
</dbReference>